<dbReference type="Gene3D" id="1.10.10.60">
    <property type="entry name" value="Homeodomain-like"/>
    <property type="match status" value="1"/>
</dbReference>
<evidence type="ECO:0000256" key="4">
    <source>
        <dbReference type="SAM" id="MobiDB-lite"/>
    </source>
</evidence>
<keyword evidence="2" id="KW-0804">Transcription</keyword>
<dbReference type="Pfam" id="PF14379">
    <property type="entry name" value="Myb_CC_LHEQLE"/>
    <property type="match status" value="1"/>
</dbReference>
<dbReference type="PROSITE" id="PS51294">
    <property type="entry name" value="HTH_MYB"/>
    <property type="match status" value="1"/>
</dbReference>
<proteinExistence type="predicted"/>
<accession>A0A8T2TPF1</accession>
<dbReference type="Pfam" id="PF00249">
    <property type="entry name" value="Myb_DNA-binding"/>
    <property type="match status" value="1"/>
</dbReference>
<dbReference type="AlphaFoldDB" id="A0A8T2TPF1"/>
<reference evidence="6" key="1">
    <citation type="submission" date="2021-08" db="EMBL/GenBank/DDBJ databases">
        <title>WGS assembly of Ceratopteris richardii.</title>
        <authorList>
            <person name="Marchant D.B."/>
            <person name="Chen G."/>
            <person name="Jenkins J."/>
            <person name="Shu S."/>
            <person name="Leebens-Mack J."/>
            <person name="Grimwood J."/>
            <person name="Schmutz J."/>
            <person name="Soltis P."/>
            <person name="Soltis D."/>
            <person name="Chen Z.-H."/>
        </authorList>
    </citation>
    <scope>NUCLEOTIDE SEQUENCE</scope>
    <source>
        <strain evidence="6">Whitten #5841</strain>
        <tissue evidence="6">Leaf</tissue>
    </source>
</reference>
<organism evidence="6 7">
    <name type="scientific">Ceratopteris richardii</name>
    <name type="common">Triangle waterfern</name>
    <dbReference type="NCBI Taxonomy" id="49495"/>
    <lineage>
        <taxon>Eukaryota</taxon>
        <taxon>Viridiplantae</taxon>
        <taxon>Streptophyta</taxon>
        <taxon>Embryophyta</taxon>
        <taxon>Tracheophyta</taxon>
        <taxon>Polypodiopsida</taxon>
        <taxon>Polypodiidae</taxon>
        <taxon>Polypodiales</taxon>
        <taxon>Pteridineae</taxon>
        <taxon>Pteridaceae</taxon>
        <taxon>Parkerioideae</taxon>
        <taxon>Ceratopteris</taxon>
    </lineage>
</organism>
<keyword evidence="7" id="KW-1185">Reference proteome</keyword>
<evidence type="ECO:0000313" key="7">
    <source>
        <dbReference type="Proteomes" id="UP000825935"/>
    </source>
</evidence>
<evidence type="ECO:0000256" key="2">
    <source>
        <dbReference type="ARBA" id="ARBA00023163"/>
    </source>
</evidence>
<dbReference type="GO" id="GO:0003700">
    <property type="term" value="F:DNA-binding transcription factor activity"/>
    <property type="evidence" value="ECO:0007669"/>
    <property type="project" value="InterPro"/>
</dbReference>
<dbReference type="SUPFAM" id="SSF46689">
    <property type="entry name" value="Homeodomain-like"/>
    <property type="match status" value="1"/>
</dbReference>
<feature type="region of interest" description="Disordered" evidence="4">
    <location>
        <begin position="153"/>
        <end position="187"/>
    </location>
</feature>
<comment type="caution">
    <text evidence="6">The sequence shown here is derived from an EMBL/GenBank/DDBJ whole genome shotgun (WGS) entry which is preliminary data.</text>
</comment>
<evidence type="ECO:0000256" key="1">
    <source>
        <dbReference type="ARBA" id="ARBA00023015"/>
    </source>
</evidence>
<dbReference type="OrthoDB" id="551907at2759"/>
<feature type="domain" description="HTH myb-type" evidence="5">
    <location>
        <begin position="2"/>
        <end position="62"/>
    </location>
</feature>
<dbReference type="GO" id="GO:0003677">
    <property type="term" value="F:DNA binding"/>
    <property type="evidence" value="ECO:0007669"/>
    <property type="project" value="InterPro"/>
</dbReference>
<name>A0A8T2TPF1_CERRI</name>
<sequence>MASSKQRLRWTSDLHERFVDAVNKLGGADRATPKGILKVMGVQGLTIYHVKSHLQKFRLAKYIHGPNEEAAKMERNKGLELGMEFDPGASGIHLTETLRVHMEVQRRLQDQLEVQRQLQLRIEAQGRYLQKIIEEQENISNDKPNEAVTSLKQLSEGHSDPESIYEDEPLCTESGLSSPETSHEMPHNAHAENAVNLSSSMADLNSSAMYASNKQTNQSSLSKDVGLAPCSYGQPVVSNMSFRQSCLSSEVNVREVDSDGICKVENDCGQIRSLSWFQLPFHDNMHHHSLDLHSWHDSTLFSKTNAL</sequence>
<protein>
    <recommendedName>
        <fullName evidence="5">HTH myb-type domain-containing protein</fullName>
    </recommendedName>
</protein>
<dbReference type="InterPro" id="IPR009057">
    <property type="entry name" value="Homeodomain-like_sf"/>
</dbReference>
<dbReference type="EMBL" id="CM035417">
    <property type="protein sequence ID" value="KAH7423586.1"/>
    <property type="molecule type" value="Genomic_DNA"/>
</dbReference>
<evidence type="ECO:0000259" key="5">
    <source>
        <dbReference type="PROSITE" id="PS51294"/>
    </source>
</evidence>
<dbReference type="InterPro" id="IPR001005">
    <property type="entry name" value="SANT/Myb"/>
</dbReference>
<dbReference type="InterPro" id="IPR017930">
    <property type="entry name" value="Myb_dom"/>
</dbReference>
<dbReference type="InterPro" id="IPR006447">
    <property type="entry name" value="Myb_dom_plants"/>
</dbReference>
<dbReference type="Proteomes" id="UP000825935">
    <property type="component" value="Chromosome 12"/>
</dbReference>
<dbReference type="InterPro" id="IPR046955">
    <property type="entry name" value="PHR1-like"/>
</dbReference>
<evidence type="ECO:0000313" key="6">
    <source>
        <dbReference type="EMBL" id="KAH7423586.1"/>
    </source>
</evidence>
<keyword evidence="1" id="KW-0805">Transcription regulation</keyword>
<dbReference type="InterPro" id="IPR025756">
    <property type="entry name" value="Myb_CC_LHEQLE"/>
</dbReference>
<dbReference type="PANTHER" id="PTHR31499">
    <property type="entry name" value="MYB FAMILY TRANSCRIPTION FACTOR PHL11"/>
    <property type="match status" value="1"/>
</dbReference>
<gene>
    <name evidence="6" type="ORF">KP509_12G062400</name>
</gene>
<dbReference type="NCBIfam" id="TIGR01557">
    <property type="entry name" value="myb_SHAQKYF"/>
    <property type="match status" value="1"/>
</dbReference>
<keyword evidence="3" id="KW-0539">Nucleus</keyword>
<dbReference type="PANTHER" id="PTHR31499:SF79">
    <property type="entry name" value="HTH MYB-TYPE DOMAIN-CONTAINING PROTEIN"/>
    <property type="match status" value="1"/>
</dbReference>
<dbReference type="EMBL" id="CM035417">
    <property type="protein sequence ID" value="KAH7423587.1"/>
    <property type="molecule type" value="Genomic_DNA"/>
</dbReference>
<dbReference type="FunFam" id="1.10.10.60:FF:000002">
    <property type="entry name" value="Myb family transcription factor"/>
    <property type="match status" value="1"/>
</dbReference>
<evidence type="ECO:0000256" key="3">
    <source>
        <dbReference type="ARBA" id="ARBA00023242"/>
    </source>
</evidence>